<accession>A0AAF0TJT9</accession>
<dbReference type="AlphaFoldDB" id="A0AAF0TJT9"/>
<dbReference type="EMBL" id="CP133614">
    <property type="protein sequence ID" value="WMV18563.1"/>
    <property type="molecule type" value="Genomic_DNA"/>
</dbReference>
<dbReference type="PANTHER" id="PTHR45835:SF91">
    <property type="entry name" value="RETROTRANSPOSON, TY3-GYPSY SUBCLASS-LIKE PROTEIN"/>
    <property type="match status" value="1"/>
</dbReference>
<evidence type="ECO:0000313" key="2">
    <source>
        <dbReference type="Proteomes" id="UP001234989"/>
    </source>
</evidence>
<sequence>MNVLYRMGKANFMVDALSRLSMGSETNGQAERTIKILEEMLKAYMIYFKGSSDDQLHLIEYAYNNNFHYSVQMAPYETLYGCKCESPVGWFEVGEAGIIMPDLVYEAVEKFQLIIDRLNTTQSHQKSYADLKIRD</sequence>
<gene>
    <name evidence="1" type="ORF">MTR67_011948</name>
</gene>
<name>A0AAF0TJT9_SOLVR</name>
<dbReference type="Gene3D" id="3.30.420.10">
    <property type="entry name" value="Ribonuclease H-like superfamily/Ribonuclease H"/>
    <property type="match status" value="1"/>
</dbReference>
<reference evidence="1" key="1">
    <citation type="submission" date="2023-08" db="EMBL/GenBank/DDBJ databases">
        <title>A de novo genome assembly of Solanum verrucosum Schlechtendal, a Mexican diploid species geographically isolated from the other diploid A-genome species in potato relatives.</title>
        <authorList>
            <person name="Hosaka K."/>
        </authorList>
    </citation>
    <scope>NUCLEOTIDE SEQUENCE</scope>
    <source>
        <tissue evidence="1">Young leaves</tissue>
    </source>
</reference>
<protein>
    <recommendedName>
        <fullName evidence="3">Integrase catalytic domain-containing protein</fullName>
    </recommendedName>
</protein>
<keyword evidence="2" id="KW-1185">Reference proteome</keyword>
<evidence type="ECO:0008006" key="3">
    <source>
        <dbReference type="Google" id="ProtNLM"/>
    </source>
</evidence>
<organism evidence="1 2">
    <name type="scientific">Solanum verrucosum</name>
    <dbReference type="NCBI Taxonomy" id="315347"/>
    <lineage>
        <taxon>Eukaryota</taxon>
        <taxon>Viridiplantae</taxon>
        <taxon>Streptophyta</taxon>
        <taxon>Embryophyta</taxon>
        <taxon>Tracheophyta</taxon>
        <taxon>Spermatophyta</taxon>
        <taxon>Magnoliopsida</taxon>
        <taxon>eudicotyledons</taxon>
        <taxon>Gunneridae</taxon>
        <taxon>Pentapetalae</taxon>
        <taxon>asterids</taxon>
        <taxon>lamiids</taxon>
        <taxon>Solanales</taxon>
        <taxon>Solanaceae</taxon>
        <taxon>Solanoideae</taxon>
        <taxon>Solaneae</taxon>
        <taxon>Solanum</taxon>
    </lineage>
</organism>
<dbReference type="PANTHER" id="PTHR45835">
    <property type="entry name" value="YALI0A06105P"/>
    <property type="match status" value="1"/>
</dbReference>
<dbReference type="GO" id="GO:0003676">
    <property type="term" value="F:nucleic acid binding"/>
    <property type="evidence" value="ECO:0007669"/>
    <property type="project" value="InterPro"/>
</dbReference>
<dbReference type="InterPro" id="IPR012337">
    <property type="entry name" value="RNaseH-like_sf"/>
</dbReference>
<dbReference type="InterPro" id="IPR036397">
    <property type="entry name" value="RNaseH_sf"/>
</dbReference>
<proteinExistence type="predicted"/>
<evidence type="ECO:0000313" key="1">
    <source>
        <dbReference type="EMBL" id="WMV18563.1"/>
    </source>
</evidence>
<dbReference type="Proteomes" id="UP001234989">
    <property type="component" value="Chromosome 3"/>
</dbReference>
<dbReference type="SUPFAM" id="SSF53098">
    <property type="entry name" value="Ribonuclease H-like"/>
    <property type="match status" value="1"/>
</dbReference>